<feature type="domain" description="NB-ARC" evidence="2">
    <location>
        <begin position="106"/>
        <end position="202"/>
    </location>
</feature>
<name>B0C4F2_ACAM1</name>
<feature type="domain" description="vWA-MoxR associated protein N-terminal HTH" evidence="3">
    <location>
        <begin position="1"/>
        <end position="82"/>
    </location>
</feature>
<dbReference type="Pfam" id="PF26355">
    <property type="entry name" value="HTH_VMAP-M9"/>
    <property type="match status" value="1"/>
</dbReference>
<dbReference type="SMART" id="SM00028">
    <property type="entry name" value="TPR"/>
    <property type="match status" value="3"/>
</dbReference>
<keyword evidence="5" id="KW-1185">Reference proteome</keyword>
<proteinExistence type="predicted"/>
<dbReference type="Gene3D" id="1.25.40.10">
    <property type="entry name" value="Tetratricopeptide repeat domain"/>
    <property type="match status" value="2"/>
</dbReference>
<dbReference type="InterPro" id="IPR027417">
    <property type="entry name" value="P-loop_NTPase"/>
</dbReference>
<evidence type="ECO:0000259" key="3">
    <source>
        <dbReference type="Pfam" id="PF26355"/>
    </source>
</evidence>
<accession>B0C4F2</accession>
<dbReference type="eggNOG" id="COG2842">
    <property type="taxonomic scope" value="Bacteria"/>
</dbReference>
<evidence type="ECO:0000259" key="2">
    <source>
        <dbReference type="Pfam" id="PF00931"/>
    </source>
</evidence>
<dbReference type="EMBL" id="CP000828">
    <property type="protein sequence ID" value="ABW28696.1"/>
    <property type="molecule type" value="Genomic_DNA"/>
</dbReference>
<reference evidence="4 5" key="1">
    <citation type="journal article" date="2008" name="Proc. Natl. Acad. Sci. U.S.A.">
        <title>Niche adaptation and genome expansion in the chlorophyll d-producing cyanobacterium Acaryochloris marina.</title>
        <authorList>
            <person name="Swingley W.D."/>
            <person name="Chen M."/>
            <person name="Cheung P.C."/>
            <person name="Conrad A.L."/>
            <person name="Dejesa L.C."/>
            <person name="Hao J."/>
            <person name="Honchak B.M."/>
            <person name="Karbach L.E."/>
            <person name="Kurdoglu A."/>
            <person name="Lahiri S."/>
            <person name="Mastrian S.D."/>
            <person name="Miyashita H."/>
            <person name="Page L."/>
            <person name="Ramakrishna P."/>
            <person name="Satoh S."/>
            <person name="Sattley W.M."/>
            <person name="Shimada Y."/>
            <person name="Taylor H.L."/>
            <person name="Tomo T."/>
            <person name="Tsuchiya T."/>
            <person name="Wang Z.T."/>
            <person name="Raymond J."/>
            <person name="Mimuro M."/>
            <person name="Blankenship R.E."/>
            <person name="Touchman J.W."/>
        </authorList>
    </citation>
    <scope>NUCLEOTIDE SEQUENCE [LARGE SCALE GENOMIC DNA]</scope>
    <source>
        <strain evidence="5">MBIC 11017</strain>
    </source>
</reference>
<dbReference type="KEGG" id="amr:AM1_3705"/>
<dbReference type="SUPFAM" id="SSF52540">
    <property type="entry name" value="P-loop containing nucleoside triphosphate hydrolases"/>
    <property type="match status" value="1"/>
</dbReference>
<sequence>MDADQALRQVEQLVIAQTGERLSELQQTILRQVWLGSKYFDIADAYGCTEGHAKDVGSDLWKLLSQILGEKITKKNLRQVLTAHRHGSVPPEQAYRPDFVGRHQAIHRLSHLNQQGATAIAIQGEGGLGKTTLAQQYLQSQNFEIVLELLMAKEPDNITSVQRVVEEWLTRDLHEEPGLEFGISLDRLKRHLQQRPIGVLVDNLEPALDQQGLLIGKHRQYVELFRVLTDPRNLGLTLVTSRDRICEASLNLHHYRLSGLDVEAWQQYFQLQELTIDLTLLEQMHRAYGGNAKAMTLLCGSIRSDFGGDAAAFWQDQQQDLLVAADLAHLINNQIDRLQNLDPQAYQLFCRLGCYRYQTLATLSKAGVLALLWEVPEAKRRASLMSLQNRSLIECRQGRYWLHPVTRAASIARLQPSSDWQQAHRHAAQYWSDSVQTLTTTEDALQALEAFYHYKAIQDYSQAAAVLLQVRQNQWQQYLSLGSSLYRMGLHQSLLGELPSLMTHLPCDRSYCELQNILADYYWSTGQIRQGITLQRDSLSLSTQALAAPDLDPRHHRHFQIQVLDSHLSLGLYHLDLWELEHSAHCFQQVIEIATQTDQDRWVPKASICLALVLTHLGQTEQAQQLATQAWGERLPETEQAARLAFFMQLLGQTYTALGDLSSAHALFEQALTVAEASHYPHIQARTLTGRAVIHRLQDKFNLAVADHNQAIALFNPLNATCDLAEAYFQWGLTYQAMHQICDRNQAFHQATQLFTVMDAPCQVQRVLACTTLP</sequence>
<feature type="repeat" description="TPR" evidence="1">
    <location>
        <begin position="645"/>
        <end position="678"/>
    </location>
</feature>
<gene>
    <name evidence="4" type="ordered locus">AM1_3705</name>
</gene>
<dbReference type="InterPro" id="IPR011990">
    <property type="entry name" value="TPR-like_helical_dom_sf"/>
</dbReference>
<dbReference type="PROSITE" id="PS50005">
    <property type="entry name" value="TPR"/>
    <property type="match status" value="1"/>
</dbReference>
<dbReference type="Proteomes" id="UP000000268">
    <property type="component" value="Chromosome"/>
</dbReference>
<protein>
    <submittedName>
        <fullName evidence="4">TPR domain protein, putative</fullName>
    </submittedName>
</protein>
<dbReference type="RefSeq" id="WP_012164076.1">
    <property type="nucleotide sequence ID" value="NC_009925.1"/>
</dbReference>
<dbReference type="GO" id="GO:0043531">
    <property type="term" value="F:ADP binding"/>
    <property type="evidence" value="ECO:0007669"/>
    <property type="project" value="InterPro"/>
</dbReference>
<dbReference type="SUPFAM" id="SSF48452">
    <property type="entry name" value="TPR-like"/>
    <property type="match status" value="1"/>
</dbReference>
<dbReference type="eggNOG" id="COG0457">
    <property type="taxonomic scope" value="Bacteria"/>
</dbReference>
<evidence type="ECO:0000313" key="5">
    <source>
        <dbReference type="Proteomes" id="UP000000268"/>
    </source>
</evidence>
<evidence type="ECO:0000313" key="4">
    <source>
        <dbReference type="EMBL" id="ABW28696.1"/>
    </source>
</evidence>
<dbReference type="HOGENOM" id="CLU_351204_0_0_3"/>
<dbReference type="Pfam" id="PF13374">
    <property type="entry name" value="TPR_10"/>
    <property type="match status" value="1"/>
</dbReference>
<dbReference type="Pfam" id="PF00931">
    <property type="entry name" value="NB-ARC"/>
    <property type="match status" value="1"/>
</dbReference>
<dbReference type="OrthoDB" id="524729at2"/>
<dbReference type="Gene3D" id="3.40.50.300">
    <property type="entry name" value="P-loop containing nucleotide triphosphate hydrolases"/>
    <property type="match status" value="1"/>
</dbReference>
<dbReference type="STRING" id="329726.AM1_3705"/>
<dbReference type="InterPro" id="IPR019734">
    <property type="entry name" value="TPR_rpt"/>
</dbReference>
<dbReference type="InterPro" id="IPR058651">
    <property type="entry name" value="HTH_VMAP-M9"/>
</dbReference>
<evidence type="ECO:0000256" key="1">
    <source>
        <dbReference type="PROSITE-ProRule" id="PRU00339"/>
    </source>
</evidence>
<organism evidence="4 5">
    <name type="scientific">Acaryochloris marina (strain MBIC 11017)</name>
    <dbReference type="NCBI Taxonomy" id="329726"/>
    <lineage>
        <taxon>Bacteria</taxon>
        <taxon>Bacillati</taxon>
        <taxon>Cyanobacteriota</taxon>
        <taxon>Cyanophyceae</taxon>
        <taxon>Acaryochloridales</taxon>
        <taxon>Acaryochloridaceae</taxon>
        <taxon>Acaryochloris</taxon>
    </lineage>
</organism>
<dbReference type="AlphaFoldDB" id="B0C4F2"/>
<dbReference type="InterPro" id="IPR002182">
    <property type="entry name" value="NB-ARC"/>
</dbReference>
<keyword evidence="1" id="KW-0802">TPR repeat</keyword>